<reference evidence="4 5" key="1">
    <citation type="submission" date="2017-06" db="EMBL/GenBank/DDBJ databases">
        <authorList>
            <consortium name="Pathogen Informatics"/>
        </authorList>
    </citation>
    <scope>NUCLEOTIDE SEQUENCE [LARGE SCALE GENOMIC DNA]</scope>
    <source>
        <strain evidence="4 5">NCTC11291</strain>
    </source>
</reference>
<dbReference type="AlphaFoldDB" id="A0A239WV65"/>
<dbReference type="InterPro" id="IPR040802">
    <property type="entry name" value="PgdA_N"/>
</dbReference>
<dbReference type="Pfam" id="PF01522">
    <property type="entry name" value="Polysacc_deac_1"/>
    <property type="match status" value="1"/>
</dbReference>
<name>A0A239WV65_STRAI</name>
<evidence type="ECO:0000256" key="1">
    <source>
        <dbReference type="ARBA" id="ARBA00022723"/>
    </source>
</evidence>
<dbReference type="Pfam" id="PF18627">
    <property type="entry name" value="PgdA_N"/>
    <property type="match status" value="1"/>
</dbReference>
<evidence type="ECO:0000259" key="3">
    <source>
        <dbReference type="PROSITE" id="PS51677"/>
    </source>
</evidence>
<gene>
    <name evidence="4" type="primary">deadD</name>
    <name evidence="4" type="ORF">SAMEA4504048_00801</name>
</gene>
<dbReference type="PANTHER" id="PTHR10587:SF133">
    <property type="entry name" value="CHITIN DEACETYLASE 1-RELATED"/>
    <property type="match status" value="1"/>
</dbReference>
<dbReference type="GO" id="GO:0046872">
    <property type="term" value="F:metal ion binding"/>
    <property type="evidence" value="ECO:0007669"/>
    <property type="project" value="UniProtKB-KW"/>
</dbReference>
<sequence>MKKIILVVGAILAMLSLVCFLGNLFYIQQREQKVRAFVDDFQKKINRDIPISNGHEVWSDKDSWIYFNTGGEGSYVQKTLEEFLPENNQMEQYENHEIDRLHLLYPKKVESDLENVSKLQLKESTYKIDGFDIKKEKKKNLKSIYFKDEAYKDPFTLDDLIKDKKAFRKVIEATTNQRSWSQDKKVSILKAFEGDDWSEIPFSYEDEQLYLTKELSLPISSFLDSVQGKYLKGKALESYQAYLAEKRKNLKKVALTFDDGPNPVTTPKILDILQQCDAKATFFTIGQKIGGQEELLKKMVDQGNEIGNHTWSHPNLTTLSDEGIKQEINSTNEAIEKAIKRKPTLMRPPYGATNTTVQSVAGMKEIMWTVDTLDWQNHSTPAIMKNIQEQLRPGGIILMHDIHQTSVEALPSVLEFLKSQGYEIVTVSELYGYA</sequence>
<dbReference type="PANTHER" id="PTHR10587">
    <property type="entry name" value="GLYCOSYL TRANSFERASE-RELATED"/>
    <property type="match status" value="1"/>
</dbReference>
<dbReference type="Proteomes" id="UP000215144">
    <property type="component" value="Chromosome 1"/>
</dbReference>
<dbReference type="PROSITE" id="PS51677">
    <property type="entry name" value="NODB"/>
    <property type="match status" value="1"/>
</dbReference>
<protein>
    <submittedName>
        <fullName evidence="4">Polysaccharide deacetylase family protein</fullName>
        <ecNumber evidence="4">3.5.1.-</ecNumber>
    </submittedName>
</protein>
<organism evidence="4 5">
    <name type="scientific">Streptococcus acidominimus</name>
    <dbReference type="NCBI Taxonomy" id="1326"/>
    <lineage>
        <taxon>Bacteria</taxon>
        <taxon>Bacillati</taxon>
        <taxon>Bacillota</taxon>
        <taxon>Bacilli</taxon>
        <taxon>Lactobacillales</taxon>
        <taxon>Streptococcaceae</taxon>
        <taxon>Streptococcus</taxon>
    </lineage>
</organism>
<proteinExistence type="predicted"/>
<evidence type="ECO:0000256" key="2">
    <source>
        <dbReference type="ARBA" id="ARBA00022801"/>
    </source>
</evidence>
<dbReference type="GO" id="GO:0005975">
    <property type="term" value="P:carbohydrate metabolic process"/>
    <property type="evidence" value="ECO:0007669"/>
    <property type="project" value="InterPro"/>
</dbReference>
<dbReference type="InterPro" id="IPR002509">
    <property type="entry name" value="NODB_dom"/>
</dbReference>
<dbReference type="GO" id="GO:0016810">
    <property type="term" value="F:hydrolase activity, acting on carbon-nitrogen (but not peptide) bonds"/>
    <property type="evidence" value="ECO:0007669"/>
    <property type="project" value="InterPro"/>
</dbReference>
<dbReference type="RefSeq" id="WP_095122160.1">
    <property type="nucleotide sequence ID" value="NZ_LT906454.1"/>
</dbReference>
<keyword evidence="2 4" id="KW-0378">Hydrolase</keyword>
<dbReference type="OrthoDB" id="9812065at2"/>
<dbReference type="Gene3D" id="3.90.640.30">
    <property type="match status" value="1"/>
</dbReference>
<dbReference type="KEGG" id="saco:SAME_00801"/>
<dbReference type="Gene3D" id="3.20.20.370">
    <property type="entry name" value="Glycoside hydrolase/deacetylase"/>
    <property type="match status" value="1"/>
</dbReference>
<dbReference type="SUPFAM" id="SSF144015">
    <property type="entry name" value="Peptidoglycan deacetylase N-terminal noncatalytic region"/>
    <property type="match status" value="1"/>
</dbReference>
<dbReference type="InterPro" id="IPR011330">
    <property type="entry name" value="Glyco_hydro/deAcase_b/a-brl"/>
</dbReference>
<dbReference type="EC" id="3.5.1.-" evidence="4"/>
<dbReference type="GO" id="GO:0016020">
    <property type="term" value="C:membrane"/>
    <property type="evidence" value="ECO:0007669"/>
    <property type="project" value="TreeGrafter"/>
</dbReference>
<dbReference type="EMBL" id="LT906454">
    <property type="protein sequence ID" value="SNV38445.1"/>
    <property type="molecule type" value="Genomic_DNA"/>
</dbReference>
<dbReference type="SUPFAM" id="SSF88713">
    <property type="entry name" value="Glycoside hydrolase/deacetylase"/>
    <property type="match status" value="1"/>
</dbReference>
<dbReference type="InterPro" id="IPR050248">
    <property type="entry name" value="Polysacc_deacetylase_ArnD"/>
</dbReference>
<evidence type="ECO:0000313" key="4">
    <source>
        <dbReference type="EMBL" id="SNV38445.1"/>
    </source>
</evidence>
<evidence type="ECO:0000313" key="5">
    <source>
        <dbReference type="Proteomes" id="UP000215144"/>
    </source>
</evidence>
<keyword evidence="1" id="KW-0479">Metal-binding</keyword>
<feature type="domain" description="NodB homology" evidence="3">
    <location>
        <begin position="251"/>
        <end position="425"/>
    </location>
</feature>
<accession>A0A239WV65</accession>